<comment type="caution">
    <text evidence="2">The sequence shown here is derived from an EMBL/GenBank/DDBJ whole genome shotgun (WGS) entry which is preliminary data.</text>
</comment>
<protein>
    <recommendedName>
        <fullName evidence="4">F-box domain-containing protein</fullName>
    </recommendedName>
</protein>
<feature type="compositionally biased region" description="Low complexity" evidence="1">
    <location>
        <begin position="207"/>
        <end position="228"/>
    </location>
</feature>
<dbReference type="InterPro" id="IPR036047">
    <property type="entry name" value="F-box-like_dom_sf"/>
</dbReference>
<dbReference type="AlphaFoldDB" id="A0A9P8BU97"/>
<gene>
    <name evidence="2" type="ORF">KI688_011507</name>
</gene>
<dbReference type="Gene3D" id="3.80.10.10">
    <property type="entry name" value="Ribonuclease Inhibitor"/>
    <property type="match status" value="1"/>
</dbReference>
<dbReference type="OrthoDB" id="2426225at2759"/>
<dbReference type="InterPro" id="IPR032675">
    <property type="entry name" value="LRR_dom_sf"/>
</dbReference>
<dbReference type="Proteomes" id="UP000707451">
    <property type="component" value="Unassembled WGS sequence"/>
</dbReference>
<reference evidence="2" key="1">
    <citation type="submission" date="2021-06" db="EMBL/GenBank/DDBJ databases">
        <title>Genome Sequence of Mortierella hyaline Strain SCG-10, a Cold-Adapted, Nitrate-Reducing Fungus Isolated from Soil in Minnesota, USA.</title>
        <authorList>
            <person name="Aldossari N."/>
        </authorList>
    </citation>
    <scope>NUCLEOTIDE SEQUENCE</scope>
    <source>
        <strain evidence="2">SCG-10</strain>
    </source>
</reference>
<organism evidence="2 3">
    <name type="scientific">Linnemannia hyalina</name>
    <dbReference type="NCBI Taxonomy" id="64524"/>
    <lineage>
        <taxon>Eukaryota</taxon>
        <taxon>Fungi</taxon>
        <taxon>Fungi incertae sedis</taxon>
        <taxon>Mucoromycota</taxon>
        <taxon>Mortierellomycotina</taxon>
        <taxon>Mortierellomycetes</taxon>
        <taxon>Mortierellales</taxon>
        <taxon>Mortierellaceae</taxon>
        <taxon>Linnemannia</taxon>
    </lineage>
</organism>
<dbReference type="SUPFAM" id="SSF81383">
    <property type="entry name" value="F-box domain"/>
    <property type="match status" value="1"/>
</dbReference>
<keyword evidence="3" id="KW-1185">Reference proteome</keyword>
<feature type="compositionally biased region" description="Low complexity" evidence="1">
    <location>
        <begin position="127"/>
        <end position="142"/>
    </location>
</feature>
<feature type="region of interest" description="Disordered" evidence="1">
    <location>
        <begin position="207"/>
        <end position="234"/>
    </location>
</feature>
<evidence type="ECO:0008006" key="4">
    <source>
        <dbReference type="Google" id="ProtNLM"/>
    </source>
</evidence>
<sequence length="738" mass="81549">MKADTIFDLPELLDALGSHLPQGTLYRCIQVSKTWHATFIPHLWRTFTEYPAQHSTWSRDLASAIQIQNNYPQSLDWYKDVYRRHAKYIRHLTINTPTILDACLVGAFEQLRSELCSENDSTGSSGTKTTEPASAAAAPTDAGGSHMTNLESLDLNLFKPTIDFYFPIRLAEVPIAHSSAFGSTSSFGPTIFGTSLVGVNTNNITGDNNSNGTGNATTNSTTVTTATAAPPPPPDTEKAFVKACQRLVLNNPGLRTLSCSYFQLILQGLEGDSSAALRSLKNLSCVTTDGMIPEGLPPSVTHLRLNCSFGSLMNLHSPASGGPGTTALVHEGLESLEVARIKSGTLKGLLAQAPSLKTLSINGFVSNFGFGNYFATAAPTPVEISWPASQITVLKCQQSRGTFSVASGFDNFLGCFPLLVEYYDDIWSPAAGAQLAKHCPLMEVIRVNQDASAFPSFGTVPKPRPRTKGWPVNDSVSILLTGLSRLRVLDIPYESIKAETVLETPWVCLELEEFRCQIAEVPFLTDEEEQQVQEIRQREAGAIGSDQEYIRTDEEDEVMELSEKCVSTRKSILTQLSKLTSLKFLSLSPDFKAGNDIFDNRANARLVYKSEQDGRSYIRYDDVMSDTLYFRLNHGLDQLASLTKLEYLSFESMDHRMETADIEWFANHLPRLKEMRGLVTENHVGMEPDPKNDVLVALIRRLRPDVVQKQTFGGYFPYLSNPNSNGLNRATRTRRNRK</sequence>
<dbReference type="EMBL" id="JAHRHY010000007">
    <property type="protein sequence ID" value="KAG9067916.1"/>
    <property type="molecule type" value="Genomic_DNA"/>
</dbReference>
<accession>A0A9P8BU97</accession>
<evidence type="ECO:0000313" key="3">
    <source>
        <dbReference type="Proteomes" id="UP000707451"/>
    </source>
</evidence>
<evidence type="ECO:0000256" key="1">
    <source>
        <dbReference type="SAM" id="MobiDB-lite"/>
    </source>
</evidence>
<evidence type="ECO:0000313" key="2">
    <source>
        <dbReference type="EMBL" id="KAG9067916.1"/>
    </source>
</evidence>
<feature type="region of interest" description="Disordered" evidence="1">
    <location>
        <begin position="118"/>
        <end position="144"/>
    </location>
</feature>
<dbReference type="SUPFAM" id="SSF52047">
    <property type="entry name" value="RNI-like"/>
    <property type="match status" value="1"/>
</dbReference>
<name>A0A9P8BU97_9FUNG</name>
<proteinExistence type="predicted"/>